<comment type="caution">
    <text evidence="1">The sequence shown here is derived from an EMBL/GenBank/DDBJ whole genome shotgun (WGS) entry which is preliminary data.</text>
</comment>
<dbReference type="RefSeq" id="WP_202249610.1">
    <property type="nucleotide sequence ID" value="NZ_JAESJJ010000018.1"/>
</dbReference>
<reference evidence="1 2" key="1">
    <citation type="submission" date="2021-01" db="EMBL/GenBank/DDBJ databases">
        <title>Draft genomes of Rhodovulum sulfidophilum.</title>
        <authorList>
            <person name="Guzman M.S."/>
        </authorList>
    </citation>
    <scope>NUCLEOTIDE SEQUENCE [LARGE SCALE GENOMIC DNA]</scope>
    <source>
        <strain evidence="1 2">AB35</strain>
    </source>
</reference>
<dbReference type="InterPro" id="IPR029014">
    <property type="entry name" value="NiFe-Hase_large"/>
</dbReference>
<evidence type="ECO:0000313" key="1">
    <source>
        <dbReference type="EMBL" id="MBL3609771.1"/>
    </source>
</evidence>
<sequence>MTTALHIALGAAGPRIVPPAPVPVEGLLLNRKVEEAAALMPRIFGLCRAAQSLGARAALGLPVRPEDRAALADEILREHLMRFFVFWPRRLGLPSTPLPSQGRMAEAVFGPVARCPAPGSLDDWLASGAGVAPVLAAIAVRFGPGEAVADLPAATAESLASGAAQENSPWLRHRDSSLLAGIAARFGRGPLWRAAGRLVDLEACLTGRLAPEADSRQGPVLVPTARGICALSARVREGRGSSFRRWTPTDHLLARGGVLERALASLPRARVELAPLVVDILDPCLPVHFEEAADA</sequence>
<dbReference type="EMBL" id="JAESJJ010000018">
    <property type="protein sequence ID" value="MBL3609771.1"/>
    <property type="molecule type" value="Genomic_DNA"/>
</dbReference>
<organism evidence="1 2">
    <name type="scientific">Rhodovulum sulfidophilum</name>
    <name type="common">Rhodobacter sulfidophilus</name>
    <dbReference type="NCBI Taxonomy" id="35806"/>
    <lineage>
        <taxon>Bacteria</taxon>
        <taxon>Pseudomonadati</taxon>
        <taxon>Pseudomonadota</taxon>
        <taxon>Alphaproteobacteria</taxon>
        <taxon>Rhodobacterales</taxon>
        <taxon>Paracoccaceae</taxon>
        <taxon>Rhodovulum</taxon>
    </lineage>
</organism>
<name>A0ABS1RUM3_RHOSU</name>
<proteinExistence type="predicted"/>
<keyword evidence="2" id="KW-1185">Reference proteome</keyword>
<dbReference type="Proteomes" id="UP000604473">
    <property type="component" value="Unassembled WGS sequence"/>
</dbReference>
<gene>
    <name evidence="1" type="ORF">JMM60_13345</name>
</gene>
<protein>
    <recommendedName>
        <fullName evidence="3">Hydrogenase expression/formation protein HupK</fullName>
    </recommendedName>
</protein>
<dbReference type="SUPFAM" id="SSF56762">
    <property type="entry name" value="HydB/Nqo4-like"/>
    <property type="match status" value="1"/>
</dbReference>
<accession>A0ABS1RUM3</accession>
<evidence type="ECO:0008006" key="3">
    <source>
        <dbReference type="Google" id="ProtNLM"/>
    </source>
</evidence>
<evidence type="ECO:0000313" key="2">
    <source>
        <dbReference type="Proteomes" id="UP000604473"/>
    </source>
</evidence>